<dbReference type="InterPro" id="IPR012967">
    <property type="entry name" value="COMT_dimerisation"/>
</dbReference>
<dbReference type="EMBL" id="PGFA01000001">
    <property type="protein sequence ID" value="PJJ60932.1"/>
    <property type="molecule type" value="Genomic_DNA"/>
</dbReference>
<keyword evidence="3" id="KW-1185">Reference proteome</keyword>
<comment type="caution">
    <text evidence="2">The sequence shown here is derived from an EMBL/GenBank/DDBJ whole genome shotgun (WGS) entry which is preliminary data.</text>
</comment>
<evidence type="ECO:0000313" key="3">
    <source>
        <dbReference type="Proteomes" id="UP000228535"/>
    </source>
</evidence>
<protein>
    <recommendedName>
        <fullName evidence="1">O-methyltransferase dimerisation domain-containing protein</fullName>
    </recommendedName>
</protein>
<dbReference type="GO" id="GO:0046983">
    <property type="term" value="F:protein dimerization activity"/>
    <property type="evidence" value="ECO:0007669"/>
    <property type="project" value="InterPro"/>
</dbReference>
<dbReference type="Proteomes" id="UP000228535">
    <property type="component" value="Unassembled WGS sequence"/>
</dbReference>
<reference evidence="2 3" key="1">
    <citation type="submission" date="2017-11" db="EMBL/GenBank/DDBJ databases">
        <title>Genomic Encyclopedia of Archaeal and Bacterial Type Strains, Phase II (KMG-II): From Individual Species to Whole Genera.</title>
        <authorList>
            <person name="Goeker M."/>
        </authorList>
    </citation>
    <scope>NUCLEOTIDE SEQUENCE [LARGE SCALE GENOMIC DNA]</scope>
    <source>
        <strain evidence="2 3">DSM 11115</strain>
    </source>
</reference>
<name>A0A2M9BSQ8_9BACT</name>
<dbReference type="OrthoDB" id="32195at2"/>
<dbReference type="RefSeq" id="WP_157807434.1">
    <property type="nucleotide sequence ID" value="NZ_PGFA01000001.1"/>
</dbReference>
<dbReference type="Pfam" id="PF08100">
    <property type="entry name" value="Dimerisation"/>
    <property type="match status" value="1"/>
</dbReference>
<dbReference type="AlphaFoldDB" id="A0A2M9BSQ8"/>
<sequence>MQTLRDALQQAGQPQTAAQLAARFKRLKPEKVEPLLATLAALSLIRHTEEGYAV</sequence>
<accession>A0A2M9BSQ8</accession>
<evidence type="ECO:0000313" key="2">
    <source>
        <dbReference type="EMBL" id="PJJ60932.1"/>
    </source>
</evidence>
<organism evidence="2 3">
    <name type="scientific">Hymenobacter chitinivorans DSM 11115</name>
    <dbReference type="NCBI Taxonomy" id="1121954"/>
    <lineage>
        <taxon>Bacteria</taxon>
        <taxon>Pseudomonadati</taxon>
        <taxon>Bacteroidota</taxon>
        <taxon>Cytophagia</taxon>
        <taxon>Cytophagales</taxon>
        <taxon>Hymenobacteraceae</taxon>
        <taxon>Hymenobacter</taxon>
    </lineage>
</organism>
<gene>
    <name evidence="2" type="ORF">CLV45_2369</name>
</gene>
<dbReference type="Gene3D" id="1.10.10.10">
    <property type="entry name" value="Winged helix-like DNA-binding domain superfamily/Winged helix DNA-binding domain"/>
    <property type="match status" value="1"/>
</dbReference>
<proteinExistence type="predicted"/>
<evidence type="ECO:0000259" key="1">
    <source>
        <dbReference type="Pfam" id="PF08100"/>
    </source>
</evidence>
<feature type="domain" description="O-methyltransferase dimerisation" evidence="1">
    <location>
        <begin position="5"/>
        <end position="52"/>
    </location>
</feature>
<dbReference type="InterPro" id="IPR036388">
    <property type="entry name" value="WH-like_DNA-bd_sf"/>
</dbReference>